<protein>
    <recommendedName>
        <fullName evidence="4">Laminin G domain protein</fullName>
    </recommendedName>
</protein>
<evidence type="ECO:0000313" key="3">
    <source>
        <dbReference type="Proteomes" id="UP000316714"/>
    </source>
</evidence>
<evidence type="ECO:0000256" key="1">
    <source>
        <dbReference type="SAM" id="SignalP"/>
    </source>
</evidence>
<dbReference type="RefSeq" id="WP_146568673.1">
    <property type="nucleotide sequence ID" value="NZ_SIHJ01000005.1"/>
</dbReference>
<evidence type="ECO:0008006" key="4">
    <source>
        <dbReference type="Google" id="ProtNLM"/>
    </source>
</evidence>
<dbReference type="OrthoDB" id="3618231at2"/>
<reference evidence="2 3" key="1">
    <citation type="submission" date="2019-02" db="EMBL/GenBank/DDBJ databases">
        <title>Deep-cultivation of Planctomycetes and their phenomic and genomic characterization uncovers novel biology.</title>
        <authorList>
            <person name="Wiegand S."/>
            <person name="Jogler M."/>
            <person name="Boedeker C."/>
            <person name="Pinto D."/>
            <person name="Vollmers J."/>
            <person name="Rivas-Marin E."/>
            <person name="Kohn T."/>
            <person name="Peeters S.H."/>
            <person name="Heuer A."/>
            <person name="Rast P."/>
            <person name="Oberbeckmann S."/>
            <person name="Bunk B."/>
            <person name="Jeske O."/>
            <person name="Meyerdierks A."/>
            <person name="Storesund J.E."/>
            <person name="Kallscheuer N."/>
            <person name="Luecker S."/>
            <person name="Lage O.M."/>
            <person name="Pohl T."/>
            <person name="Merkel B.J."/>
            <person name="Hornburger P."/>
            <person name="Mueller R.-W."/>
            <person name="Bruemmer F."/>
            <person name="Labrenz M."/>
            <person name="Spormann A.M."/>
            <person name="Op Den Camp H."/>
            <person name="Overmann J."/>
            <person name="Amann R."/>
            <person name="Jetten M.S.M."/>
            <person name="Mascher T."/>
            <person name="Medema M.H."/>
            <person name="Devos D.P."/>
            <person name="Kaster A.-K."/>
            <person name="Ovreas L."/>
            <person name="Rohde M."/>
            <person name="Galperin M.Y."/>
            <person name="Jogler C."/>
        </authorList>
    </citation>
    <scope>NUCLEOTIDE SEQUENCE [LARGE SCALE GENOMIC DNA]</scope>
    <source>
        <strain evidence="2 3">KOR34</strain>
    </source>
</reference>
<dbReference type="SUPFAM" id="SSF49899">
    <property type="entry name" value="Concanavalin A-like lectins/glucanases"/>
    <property type="match status" value="1"/>
</dbReference>
<organism evidence="2 3">
    <name type="scientific">Posidoniimonas corsicana</name>
    <dbReference type="NCBI Taxonomy" id="1938618"/>
    <lineage>
        <taxon>Bacteria</taxon>
        <taxon>Pseudomonadati</taxon>
        <taxon>Planctomycetota</taxon>
        <taxon>Planctomycetia</taxon>
        <taxon>Pirellulales</taxon>
        <taxon>Lacipirellulaceae</taxon>
        <taxon>Posidoniimonas</taxon>
    </lineage>
</organism>
<comment type="caution">
    <text evidence="2">The sequence shown here is derived from an EMBL/GenBank/DDBJ whole genome shotgun (WGS) entry which is preliminary data.</text>
</comment>
<proteinExistence type="predicted"/>
<gene>
    <name evidence="2" type="ORF">KOR34_48710</name>
</gene>
<feature type="signal peptide" evidence="1">
    <location>
        <begin position="1"/>
        <end position="20"/>
    </location>
</feature>
<feature type="chain" id="PRO_5022887259" description="Laminin G domain protein" evidence="1">
    <location>
        <begin position="21"/>
        <end position="241"/>
    </location>
</feature>
<dbReference type="AlphaFoldDB" id="A0A5C5UXE5"/>
<dbReference type="InterPro" id="IPR013320">
    <property type="entry name" value="ConA-like_dom_sf"/>
</dbReference>
<dbReference type="Proteomes" id="UP000316714">
    <property type="component" value="Unassembled WGS sequence"/>
</dbReference>
<sequence precursor="true">MRRFVCLLLLLAICLPSALAADAKDEPTGKLPLVAKEDFEGEQSDWEYLDPKSWKVVDQDGDRVLSQHVKASSYKPPFRSPFHVAVWHAPAVGDLELTARVRSTNPDYGGRDACLIFGYQDPAHYYYAHLGKRTDQIHNQIHIVDGADRRKITKTTNKGTPWDDQWHTVRVVRDVKSGDIKVYWDDQKEPVMTAVDKTFAWGRVGVGTFDDTADWDDIELRGVAPKIPVDRVDTPSVTPRF</sequence>
<accession>A0A5C5UXE5</accession>
<dbReference type="Gene3D" id="2.60.120.560">
    <property type="entry name" value="Exo-inulinase, domain 1"/>
    <property type="match status" value="1"/>
</dbReference>
<name>A0A5C5UXE5_9BACT</name>
<evidence type="ECO:0000313" key="2">
    <source>
        <dbReference type="EMBL" id="TWT30313.1"/>
    </source>
</evidence>
<dbReference type="EMBL" id="SIHJ01000005">
    <property type="protein sequence ID" value="TWT30313.1"/>
    <property type="molecule type" value="Genomic_DNA"/>
</dbReference>
<keyword evidence="1" id="KW-0732">Signal</keyword>
<keyword evidence="3" id="KW-1185">Reference proteome</keyword>